<proteinExistence type="predicted"/>
<evidence type="ECO:0000313" key="3">
    <source>
        <dbReference type="EMBL" id="ETS85611.1"/>
    </source>
</evidence>
<keyword evidence="2" id="KW-1133">Transmembrane helix</keyword>
<keyword evidence="2" id="KW-0812">Transmembrane</keyword>
<name>W3XK46_PESFW</name>
<gene>
    <name evidence="3" type="ORF">PFICI_03636</name>
</gene>
<protein>
    <submittedName>
        <fullName evidence="3">Uncharacterized protein</fullName>
    </submittedName>
</protein>
<dbReference type="HOGENOM" id="CLU_736044_0_0_1"/>
<dbReference type="OrthoDB" id="4770059at2759"/>
<evidence type="ECO:0000313" key="4">
    <source>
        <dbReference type="Proteomes" id="UP000030651"/>
    </source>
</evidence>
<evidence type="ECO:0000256" key="1">
    <source>
        <dbReference type="SAM" id="MobiDB-lite"/>
    </source>
</evidence>
<reference evidence="4" key="1">
    <citation type="journal article" date="2015" name="BMC Genomics">
        <title>Genomic and transcriptomic analysis of the endophytic fungus Pestalotiopsis fici reveals its lifestyle and high potential for synthesis of natural products.</title>
        <authorList>
            <person name="Wang X."/>
            <person name="Zhang X."/>
            <person name="Liu L."/>
            <person name="Xiang M."/>
            <person name="Wang W."/>
            <person name="Sun X."/>
            <person name="Che Y."/>
            <person name="Guo L."/>
            <person name="Liu G."/>
            <person name="Guo L."/>
            <person name="Wang C."/>
            <person name="Yin W.B."/>
            <person name="Stadler M."/>
            <person name="Zhang X."/>
            <person name="Liu X."/>
        </authorList>
    </citation>
    <scope>NUCLEOTIDE SEQUENCE [LARGE SCALE GENOMIC DNA]</scope>
    <source>
        <strain evidence="4">W106-1 / CGMCC3.15140</strain>
    </source>
</reference>
<evidence type="ECO:0000256" key="2">
    <source>
        <dbReference type="SAM" id="Phobius"/>
    </source>
</evidence>
<accession>W3XK46</accession>
<dbReference type="Proteomes" id="UP000030651">
    <property type="component" value="Unassembled WGS sequence"/>
</dbReference>
<dbReference type="KEGG" id="pfy:PFICI_03636"/>
<feature type="transmembrane region" description="Helical" evidence="2">
    <location>
        <begin position="199"/>
        <end position="221"/>
    </location>
</feature>
<dbReference type="RefSeq" id="XP_007830408.1">
    <property type="nucleotide sequence ID" value="XM_007832217.1"/>
</dbReference>
<dbReference type="InParanoid" id="W3XK46"/>
<dbReference type="OMA" id="SCTWTYV"/>
<feature type="compositionally biased region" description="Basic and acidic residues" evidence="1">
    <location>
        <begin position="301"/>
        <end position="310"/>
    </location>
</feature>
<sequence length="310" mass="33093">MATPKSTVTRTTSKTSSAPGSTTIIIITSTKSIDGTLAPLTTTFIPPSSCFDRYYQENSSSVASVITSGTLDPSYNGCQLHNRPELTYSPGMCPGRMTTAARQLNGDHFTEWCCQSGYSYDPRGCGSVVASRTTVPIYPTSDNTQHSATVTSVVAVHEAVTIIWASTDLNLFPSDVASSRSALFSDSNTTTGLTQAAKIGIGVGVAVGALIILTVGSAWLIKVMRQKKRHPKKGRNVAGELDGDQKIWKRFFGREWRAELPPDGLPAELATEPANPAELAVQQIPVELPTGGENEIPGKPSIRDGKYLQS</sequence>
<dbReference type="EMBL" id="KI912110">
    <property type="protein sequence ID" value="ETS85611.1"/>
    <property type="molecule type" value="Genomic_DNA"/>
</dbReference>
<keyword evidence="4" id="KW-1185">Reference proteome</keyword>
<feature type="region of interest" description="Disordered" evidence="1">
    <location>
        <begin position="286"/>
        <end position="310"/>
    </location>
</feature>
<keyword evidence="2" id="KW-0472">Membrane</keyword>
<organism evidence="3 4">
    <name type="scientific">Pestalotiopsis fici (strain W106-1 / CGMCC3.15140)</name>
    <dbReference type="NCBI Taxonomy" id="1229662"/>
    <lineage>
        <taxon>Eukaryota</taxon>
        <taxon>Fungi</taxon>
        <taxon>Dikarya</taxon>
        <taxon>Ascomycota</taxon>
        <taxon>Pezizomycotina</taxon>
        <taxon>Sordariomycetes</taxon>
        <taxon>Xylariomycetidae</taxon>
        <taxon>Amphisphaeriales</taxon>
        <taxon>Sporocadaceae</taxon>
        <taxon>Pestalotiopsis</taxon>
    </lineage>
</organism>
<dbReference type="GeneID" id="19268649"/>
<dbReference type="AlphaFoldDB" id="W3XK46"/>